<feature type="region of interest" description="Disordered" evidence="7">
    <location>
        <begin position="595"/>
        <end position="676"/>
    </location>
</feature>
<keyword evidence="5" id="KW-0804">Transcription</keyword>
<evidence type="ECO:0000256" key="1">
    <source>
        <dbReference type="ARBA" id="ARBA00022723"/>
    </source>
</evidence>
<dbReference type="GeneID" id="31010643"/>
<dbReference type="RefSeq" id="XP_020132719.1">
    <property type="nucleotide sequence ID" value="XM_020270384.1"/>
</dbReference>
<feature type="compositionally biased region" description="Low complexity" evidence="7">
    <location>
        <begin position="611"/>
        <end position="624"/>
    </location>
</feature>
<name>A0A1J9RV42_9PEZI</name>
<evidence type="ECO:0000313" key="9">
    <source>
        <dbReference type="EMBL" id="OJD36459.1"/>
    </source>
</evidence>
<dbReference type="PANTHER" id="PTHR31313">
    <property type="entry name" value="TY1 ENHANCER ACTIVATOR"/>
    <property type="match status" value="1"/>
</dbReference>
<keyword evidence="4" id="KW-0238">DNA-binding</keyword>
<feature type="compositionally biased region" description="Polar residues" evidence="7">
    <location>
        <begin position="70"/>
        <end position="80"/>
    </location>
</feature>
<dbReference type="GO" id="GO:0000981">
    <property type="term" value="F:DNA-binding transcription factor activity, RNA polymerase II-specific"/>
    <property type="evidence" value="ECO:0007669"/>
    <property type="project" value="InterPro"/>
</dbReference>
<dbReference type="SMART" id="SM00906">
    <property type="entry name" value="Fungal_trans"/>
    <property type="match status" value="1"/>
</dbReference>
<keyword evidence="2" id="KW-0862">Zinc</keyword>
<dbReference type="EMBL" id="MNUE01000011">
    <property type="protein sequence ID" value="OJD36459.1"/>
    <property type="molecule type" value="Genomic_DNA"/>
</dbReference>
<feature type="region of interest" description="Disordered" evidence="7">
    <location>
        <begin position="58"/>
        <end position="81"/>
    </location>
</feature>
<protein>
    <submittedName>
        <fullName evidence="9">Nitrogen assimilation transcription factor nit-4</fullName>
    </submittedName>
</protein>
<dbReference type="GO" id="GO:0003677">
    <property type="term" value="F:DNA binding"/>
    <property type="evidence" value="ECO:0007669"/>
    <property type="project" value="UniProtKB-KW"/>
</dbReference>
<gene>
    <name evidence="9" type="ORF">BKCO1_110003</name>
</gene>
<keyword evidence="6" id="KW-0539">Nucleus</keyword>
<dbReference type="GO" id="GO:0006351">
    <property type="term" value="P:DNA-templated transcription"/>
    <property type="evidence" value="ECO:0007669"/>
    <property type="project" value="InterPro"/>
</dbReference>
<evidence type="ECO:0000256" key="7">
    <source>
        <dbReference type="SAM" id="MobiDB-lite"/>
    </source>
</evidence>
<dbReference type="Pfam" id="PF04082">
    <property type="entry name" value="Fungal_trans"/>
    <property type="match status" value="1"/>
</dbReference>
<feature type="domain" description="Xylanolytic transcriptional activator regulatory" evidence="8">
    <location>
        <begin position="268"/>
        <end position="345"/>
    </location>
</feature>
<dbReference type="CDD" id="cd12148">
    <property type="entry name" value="fungal_TF_MHR"/>
    <property type="match status" value="1"/>
</dbReference>
<dbReference type="PANTHER" id="PTHR31313:SF83">
    <property type="entry name" value="ZN(II)2CYS6 TRANSCRIPTION FACTOR (EUROFUNG)"/>
    <property type="match status" value="1"/>
</dbReference>
<organism evidence="9 10">
    <name type="scientific">Diplodia corticola</name>
    <dbReference type="NCBI Taxonomy" id="236234"/>
    <lineage>
        <taxon>Eukaryota</taxon>
        <taxon>Fungi</taxon>
        <taxon>Dikarya</taxon>
        <taxon>Ascomycota</taxon>
        <taxon>Pezizomycotina</taxon>
        <taxon>Dothideomycetes</taxon>
        <taxon>Dothideomycetes incertae sedis</taxon>
        <taxon>Botryosphaeriales</taxon>
        <taxon>Botryosphaeriaceae</taxon>
        <taxon>Diplodia</taxon>
    </lineage>
</organism>
<proteinExistence type="predicted"/>
<dbReference type="GO" id="GO:0008270">
    <property type="term" value="F:zinc ion binding"/>
    <property type="evidence" value="ECO:0007669"/>
    <property type="project" value="InterPro"/>
</dbReference>
<dbReference type="InterPro" id="IPR007219">
    <property type="entry name" value="XnlR_reg_dom"/>
</dbReference>
<keyword evidence="10" id="KW-1185">Reference proteome</keyword>
<dbReference type="AlphaFoldDB" id="A0A1J9RV42"/>
<dbReference type="InterPro" id="IPR036864">
    <property type="entry name" value="Zn2-C6_fun-type_DNA-bd_sf"/>
</dbReference>
<evidence type="ECO:0000256" key="3">
    <source>
        <dbReference type="ARBA" id="ARBA00023015"/>
    </source>
</evidence>
<evidence type="ECO:0000256" key="5">
    <source>
        <dbReference type="ARBA" id="ARBA00023163"/>
    </source>
</evidence>
<comment type="caution">
    <text evidence="9">The sequence shown here is derived from an EMBL/GenBank/DDBJ whole genome shotgun (WGS) entry which is preliminary data.</text>
</comment>
<dbReference type="Proteomes" id="UP000183809">
    <property type="component" value="Unassembled WGS sequence"/>
</dbReference>
<sequence>MTPSAQCDGDTVQCSACRLRNQSCEYSQTGHNRKPPSKNYVRALEARIQSLEQELAAARRESRNADAQPAGTSRCRSGGTSMARASDLDVDVITDTLGSFNIGDGGSICYLGSRSNLNLLRCGMPHRASSSPETGRRFHHHHHHRDAQHPSILDGVSEELQTHLLDLFWTWQNSWQRLVARDAFLLSSSTNEFSSPSLVCAMYAIASRYSDRLELRTDPSDPNTAGNAFAAEAKQMLLHECDTPTMTTVQATAILSLYGAAVDKEASGWMYCGMAIRMAISLGLHLDCSRCVNDGEMTAEEAEVRSVTWWGCYVLDKLWTVGLGRPSMIRDRDVTAKMPSKDSSEETLPCPQSFAANPAKPASRGLDTVSCTIYTCELFTASAELLDSIYAPSGKTENQTAIVSDGNLRLVAFYNSLPTSLKLTRSPHDVFPPNVYMLQYVHVHNPPAPRSQPTLKNSPLSSMQYHTTMILLHRPFLTSFRAANGQLGGLRDGSIHATMCRNSADWIVAIFRWYRGHYTLRKIPVSAVHCAFTAAVIFLAAATADAADVRARAALALRALCRALDEMRAAWNWSARALRAVRSIARVWDVELSVSSVQQPPPPREMGGSESAAMSTTATATATSIRDHHGKRPVQPVPPRGGAGWGGGPSSAGGGGGGVAGEGFFAEEEEGDPPPPVDMLLFDQPFVDFDLEARLPMWDSSALFPFDEAGEHRDIWQGFC</sequence>
<dbReference type="Gene3D" id="4.10.240.10">
    <property type="entry name" value="Zn(2)-C6 fungal-type DNA-binding domain"/>
    <property type="match status" value="1"/>
</dbReference>
<accession>A0A1J9RV42</accession>
<evidence type="ECO:0000256" key="6">
    <source>
        <dbReference type="ARBA" id="ARBA00023242"/>
    </source>
</evidence>
<keyword evidence="3" id="KW-0805">Transcription regulation</keyword>
<evidence type="ECO:0000313" key="10">
    <source>
        <dbReference type="Proteomes" id="UP000183809"/>
    </source>
</evidence>
<evidence type="ECO:0000256" key="2">
    <source>
        <dbReference type="ARBA" id="ARBA00022833"/>
    </source>
</evidence>
<reference evidence="9 10" key="1">
    <citation type="submission" date="2016-10" db="EMBL/GenBank/DDBJ databases">
        <title>Proteomics and genomics reveal pathogen-plant mechanisms compatible with a hemibiotrophic lifestyle of Diplodia corticola.</title>
        <authorList>
            <person name="Fernandes I."/>
            <person name="De Jonge R."/>
            <person name="Van De Peer Y."/>
            <person name="Devreese B."/>
            <person name="Alves A."/>
            <person name="Esteves A.C."/>
        </authorList>
    </citation>
    <scope>NUCLEOTIDE SEQUENCE [LARGE SCALE GENOMIC DNA]</scope>
    <source>
        <strain evidence="9 10">CBS 112549</strain>
    </source>
</reference>
<evidence type="ECO:0000256" key="4">
    <source>
        <dbReference type="ARBA" id="ARBA00023125"/>
    </source>
</evidence>
<keyword evidence="1" id="KW-0479">Metal-binding</keyword>
<dbReference type="STRING" id="236234.A0A1J9RV42"/>
<evidence type="ECO:0000259" key="8">
    <source>
        <dbReference type="SMART" id="SM00906"/>
    </source>
</evidence>
<dbReference type="OrthoDB" id="2154091at2759"/>
<dbReference type="InterPro" id="IPR051615">
    <property type="entry name" value="Transcr_Regulatory_Elem"/>
</dbReference>
<feature type="compositionally biased region" description="Gly residues" evidence="7">
    <location>
        <begin position="641"/>
        <end position="661"/>
    </location>
</feature>